<accession>A0A0W0RDI8</accession>
<name>A0A0W0RDI8_LEGBO</name>
<sequence length="138" mass="15928">MESKFITVQHPRLQKNNCKIKVHFYLAANNSRGFYTKIPSYGEIIMDIILQGEHSGEEAAQSLARVLELFKERYHIAGFREIHLTVTLIDEQGDDVELVDSESNQAYRVFEVYRQGYELNGKKGTPVLQLIVDNTRPR</sequence>
<protein>
    <submittedName>
        <fullName evidence="1">Uncharacterized protein</fullName>
    </submittedName>
</protein>
<evidence type="ECO:0000313" key="2">
    <source>
        <dbReference type="Proteomes" id="UP000054695"/>
    </source>
</evidence>
<dbReference type="STRING" id="447.Lboz_3302"/>
<reference evidence="1 2" key="1">
    <citation type="submission" date="2015-11" db="EMBL/GenBank/DDBJ databases">
        <title>Genomic analysis of 38 Legionella species identifies large and diverse effector repertoires.</title>
        <authorList>
            <person name="Burstein D."/>
            <person name="Amaro F."/>
            <person name="Zusman T."/>
            <person name="Lifshitz Z."/>
            <person name="Cohen O."/>
            <person name="Gilbert J.A."/>
            <person name="Pupko T."/>
            <person name="Shuman H.A."/>
            <person name="Segal G."/>
        </authorList>
    </citation>
    <scope>NUCLEOTIDE SEQUENCE [LARGE SCALE GENOMIC DNA]</scope>
    <source>
        <strain evidence="1 2">WIGA</strain>
    </source>
</reference>
<evidence type="ECO:0000313" key="1">
    <source>
        <dbReference type="EMBL" id="KTC69160.1"/>
    </source>
</evidence>
<proteinExistence type="predicted"/>
<dbReference type="PATRIC" id="fig|447.4.peg.3526"/>
<keyword evidence="2" id="KW-1185">Reference proteome</keyword>
<gene>
    <name evidence="1" type="ORF">Lboz_3302</name>
</gene>
<comment type="caution">
    <text evidence="1">The sequence shown here is derived from an EMBL/GenBank/DDBJ whole genome shotgun (WGS) entry which is preliminary data.</text>
</comment>
<dbReference type="AlphaFoldDB" id="A0A0W0RDI8"/>
<dbReference type="EMBL" id="LNXU01000049">
    <property type="protein sequence ID" value="KTC69160.1"/>
    <property type="molecule type" value="Genomic_DNA"/>
</dbReference>
<dbReference type="Proteomes" id="UP000054695">
    <property type="component" value="Unassembled WGS sequence"/>
</dbReference>
<organism evidence="1 2">
    <name type="scientific">Legionella bozemanae</name>
    <name type="common">Fluoribacter bozemanae</name>
    <dbReference type="NCBI Taxonomy" id="447"/>
    <lineage>
        <taxon>Bacteria</taxon>
        <taxon>Pseudomonadati</taxon>
        <taxon>Pseudomonadota</taxon>
        <taxon>Gammaproteobacteria</taxon>
        <taxon>Legionellales</taxon>
        <taxon>Legionellaceae</taxon>
        <taxon>Legionella</taxon>
    </lineage>
</organism>